<dbReference type="InterPro" id="IPR001867">
    <property type="entry name" value="OmpR/PhoB-type_DNA-bd"/>
</dbReference>
<proteinExistence type="predicted"/>
<evidence type="ECO:0000256" key="7">
    <source>
        <dbReference type="PROSITE-ProRule" id="PRU01091"/>
    </source>
</evidence>
<protein>
    <recommendedName>
        <fullName evidence="1">Stage 0 sporulation protein A homolog</fullName>
    </recommendedName>
</protein>
<dbReference type="PANTHER" id="PTHR48111:SF73">
    <property type="entry name" value="ALKALINE PHOSPHATASE SYNTHESIS TRANSCRIPTIONAL REGULATORY PROTEIN PHOP"/>
    <property type="match status" value="1"/>
</dbReference>
<dbReference type="InterPro" id="IPR011006">
    <property type="entry name" value="CheY-like_superfamily"/>
</dbReference>
<accession>A0A2K4ZNS5</accession>
<evidence type="ECO:0000313" key="10">
    <source>
        <dbReference type="EMBL" id="SOY32134.1"/>
    </source>
</evidence>
<evidence type="ECO:0000259" key="9">
    <source>
        <dbReference type="PROSITE" id="PS51755"/>
    </source>
</evidence>
<dbReference type="RefSeq" id="WP_103242099.1">
    <property type="nucleotide sequence ID" value="NZ_JANJZD010000044.1"/>
</dbReference>
<evidence type="ECO:0000256" key="6">
    <source>
        <dbReference type="PROSITE-ProRule" id="PRU00169"/>
    </source>
</evidence>
<keyword evidence="11" id="KW-1185">Reference proteome</keyword>
<evidence type="ECO:0000256" key="4">
    <source>
        <dbReference type="ARBA" id="ARBA00023163"/>
    </source>
</evidence>
<feature type="domain" description="OmpR/PhoB-type" evidence="9">
    <location>
        <begin position="125"/>
        <end position="225"/>
    </location>
</feature>
<dbReference type="CDD" id="cd00383">
    <property type="entry name" value="trans_reg_C"/>
    <property type="match status" value="1"/>
</dbReference>
<feature type="domain" description="Response regulatory" evidence="8">
    <location>
        <begin position="3"/>
        <end position="115"/>
    </location>
</feature>
<keyword evidence="3 7" id="KW-0238">DNA-binding</keyword>
<dbReference type="InterPro" id="IPR039420">
    <property type="entry name" value="WalR-like"/>
</dbReference>
<reference evidence="10 11" key="1">
    <citation type="submission" date="2018-01" db="EMBL/GenBank/DDBJ databases">
        <authorList>
            <person name="Gaut B.S."/>
            <person name="Morton B.R."/>
            <person name="Clegg M.T."/>
            <person name="Duvall M.R."/>
        </authorList>
    </citation>
    <scope>NUCLEOTIDE SEQUENCE [LARGE SCALE GENOMIC DNA]</scope>
    <source>
        <strain evidence="10">GP69</strain>
    </source>
</reference>
<organism evidence="10 11">
    <name type="scientific">Acetatifactor muris</name>
    <dbReference type="NCBI Taxonomy" id="879566"/>
    <lineage>
        <taxon>Bacteria</taxon>
        <taxon>Bacillati</taxon>
        <taxon>Bacillota</taxon>
        <taxon>Clostridia</taxon>
        <taxon>Lachnospirales</taxon>
        <taxon>Lachnospiraceae</taxon>
        <taxon>Acetatifactor</taxon>
    </lineage>
</organism>
<dbReference type="GO" id="GO:0032993">
    <property type="term" value="C:protein-DNA complex"/>
    <property type="evidence" value="ECO:0007669"/>
    <property type="project" value="TreeGrafter"/>
</dbReference>
<name>A0A2K4ZNS5_9FIRM</name>
<dbReference type="EMBL" id="OFSM01000040">
    <property type="protein sequence ID" value="SOY32134.1"/>
    <property type="molecule type" value="Genomic_DNA"/>
</dbReference>
<dbReference type="SMART" id="SM00862">
    <property type="entry name" value="Trans_reg_C"/>
    <property type="match status" value="1"/>
</dbReference>
<dbReference type="Gene3D" id="6.10.250.690">
    <property type="match status" value="1"/>
</dbReference>
<dbReference type="PROSITE" id="PS50110">
    <property type="entry name" value="RESPONSE_REGULATORY"/>
    <property type="match status" value="1"/>
</dbReference>
<dbReference type="SUPFAM" id="SSF52172">
    <property type="entry name" value="CheY-like"/>
    <property type="match status" value="1"/>
</dbReference>
<sequence length="228" mass="25927">MDKILVVEDNMELSDTLCRSLQAEGFTPYAALSLAQARKYLDSGIDLCLLDINLPDGDGFAFCRSLSENTAIPVILLTVRDGAQDMVQGLSIGADDYVTKPFRMDVLVSRMRALLRRVRNRRPEDGSLYCGDVCINKKTSKVYKKDCPVKLTPNEYQLLLLFLEHKNQTITREQILEKLWDVDGNYVNDNTLTTLVKRLRQKVEDHPQMPKMLLTVRGFGYKAVDYEG</sequence>
<dbReference type="SUPFAM" id="SSF46894">
    <property type="entry name" value="C-terminal effector domain of the bipartite response regulators"/>
    <property type="match status" value="1"/>
</dbReference>
<dbReference type="GO" id="GO:0000976">
    <property type="term" value="F:transcription cis-regulatory region binding"/>
    <property type="evidence" value="ECO:0007669"/>
    <property type="project" value="TreeGrafter"/>
</dbReference>
<evidence type="ECO:0000256" key="1">
    <source>
        <dbReference type="ARBA" id="ARBA00018672"/>
    </source>
</evidence>
<evidence type="ECO:0000256" key="2">
    <source>
        <dbReference type="ARBA" id="ARBA00023015"/>
    </source>
</evidence>
<dbReference type="SMART" id="SM00448">
    <property type="entry name" value="REC"/>
    <property type="match status" value="1"/>
</dbReference>
<dbReference type="GO" id="GO:0000156">
    <property type="term" value="F:phosphorelay response regulator activity"/>
    <property type="evidence" value="ECO:0007669"/>
    <property type="project" value="TreeGrafter"/>
</dbReference>
<dbReference type="Pfam" id="PF00072">
    <property type="entry name" value="Response_reg"/>
    <property type="match status" value="1"/>
</dbReference>
<feature type="DNA-binding region" description="OmpR/PhoB-type" evidence="7">
    <location>
        <begin position="125"/>
        <end position="225"/>
    </location>
</feature>
<evidence type="ECO:0000259" key="8">
    <source>
        <dbReference type="PROSITE" id="PS50110"/>
    </source>
</evidence>
<dbReference type="PANTHER" id="PTHR48111">
    <property type="entry name" value="REGULATOR OF RPOS"/>
    <property type="match status" value="1"/>
</dbReference>
<dbReference type="Pfam" id="PF00486">
    <property type="entry name" value="Trans_reg_C"/>
    <property type="match status" value="1"/>
</dbReference>
<evidence type="ECO:0000313" key="11">
    <source>
        <dbReference type="Proteomes" id="UP000236311"/>
    </source>
</evidence>
<keyword evidence="6" id="KW-0597">Phosphoprotein</keyword>
<gene>
    <name evidence="10" type="primary">yycF_5</name>
    <name evidence="10" type="ORF">AMURIS_04887</name>
</gene>
<evidence type="ECO:0000256" key="5">
    <source>
        <dbReference type="ARBA" id="ARBA00024867"/>
    </source>
</evidence>
<dbReference type="InterPro" id="IPR036388">
    <property type="entry name" value="WH-like_DNA-bd_sf"/>
</dbReference>
<dbReference type="GO" id="GO:0005829">
    <property type="term" value="C:cytosol"/>
    <property type="evidence" value="ECO:0007669"/>
    <property type="project" value="TreeGrafter"/>
</dbReference>
<feature type="modified residue" description="4-aspartylphosphate" evidence="6">
    <location>
        <position position="51"/>
    </location>
</feature>
<comment type="function">
    <text evidence="5">May play the central regulatory role in sporulation. It may be an element of the effector pathway responsible for the activation of sporulation genes in response to nutritional stress. Spo0A may act in concert with spo0H (a sigma factor) to control the expression of some genes that are critical to the sporulation process.</text>
</comment>
<dbReference type="Gene3D" id="1.10.10.10">
    <property type="entry name" value="Winged helix-like DNA-binding domain superfamily/Winged helix DNA-binding domain"/>
    <property type="match status" value="1"/>
</dbReference>
<dbReference type="PROSITE" id="PS51755">
    <property type="entry name" value="OMPR_PHOB"/>
    <property type="match status" value="1"/>
</dbReference>
<dbReference type="InterPro" id="IPR016032">
    <property type="entry name" value="Sig_transdc_resp-reg_C-effctor"/>
</dbReference>
<dbReference type="InterPro" id="IPR001789">
    <property type="entry name" value="Sig_transdc_resp-reg_receiver"/>
</dbReference>
<keyword evidence="4" id="KW-0804">Transcription</keyword>
<dbReference type="GO" id="GO:0006355">
    <property type="term" value="P:regulation of DNA-templated transcription"/>
    <property type="evidence" value="ECO:0007669"/>
    <property type="project" value="InterPro"/>
</dbReference>
<evidence type="ECO:0000256" key="3">
    <source>
        <dbReference type="ARBA" id="ARBA00023125"/>
    </source>
</evidence>
<dbReference type="Gene3D" id="3.40.50.2300">
    <property type="match status" value="1"/>
</dbReference>
<dbReference type="AlphaFoldDB" id="A0A2K4ZNS5"/>
<keyword evidence="2" id="KW-0805">Transcription regulation</keyword>
<dbReference type="Proteomes" id="UP000236311">
    <property type="component" value="Unassembled WGS sequence"/>
</dbReference>
<dbReference type="OrthoDB" id="9779174at2"/>